<dbReference type="EMBL" id="VWRR01000005">
    <property type="protein sequence ID" value="KAF6003865.1"/>
    <property type="molecule type" value="Genomic_DNA"/>
</dbReference>
<sequence>MQAASPDLSPENAVRSASNHFAAARLRGNEAFREGKYYEAIECYTNALDAASVLESAQEPERQGAPPLDQAIVRCNRAAAYLKLAENAKRQVEKTEASNDGENRDTRGTPIESEWTKLLRSAAEDSNAAMELLDGIPSEHRTERSTELRIKALHRRMRANAGMGKFADAAKDANELASLRPEYGPEAERFTREAAAANEREKQEAIEKLKEVGNSFLSLFGMSLENFQTKRNSDGTFSVSYSPKG</sequence>
<dbReference type="Proteomes" id="UP000530660">
    <property type="component" value="Unassembled WGS sequence"/>
</dbReference>
<evidence type="ECO:0000313" key="3">
    <source>
        <dbReference type="Proteomes" id="UP000530660"/>
    </source>
</evidence>
<accession>A0A7J7IL60</accession>
<gene>
    <name evidence="2" type="ORF">F1559_002880</name>
</gene>
<feature type="compositionally biased region" description="Basic and acidic residues" evidence="1">
    <location>
        <begin position="89"/>
        <end position="107"/>
    </location>
</feature>
<evidence type="ECO:0008006" key="4">
    <source>
        <dbReference type="Google" id="ProtNLM"/>
    </source>
</evidence>
<dbReference type="SUPFAM" id="SSF48452">
    <property type="entry name" value="TPR-like"/>
    <property type="match status" value="1"/>
</dbReference>
<feature type="region of interest" description="Disordered" evidence="1">
    <location>
        <begin position="89"/>
        <end position="113"/>
    </location>
</feature>
<dbReference type="AlphaFoldDB" id="A0A7J7IL60"/>
<protein>
    <recommendedName>
        <fullName evidence="4">TPR-like protein</fullName>
    </recommendedName>
</protein>
<evidence type="ECO:0000313" key="2">
    <source>
        <dbReference type="EMBL" id="KAF6003865.1"/>
    </source>
</evidence>
<dbReference type="OrthoDB" id="1872379at2759"/>
<reference evidence="2 3" key="1">
    <citation type="journal article" date="2020" name="J. Phycol.">
        <title>Comparative genome analysis reveals Cyanidiococcus gen. nov., a new extremophilic red algal genus sister to Cyanidioschyzon (Cyanidioschyzonaceae, Rhodophyta).</title>
        <authorList>
            <person name="Liu S.-L."/>
            <person name="Chiang Y.-R."/>
            <person name="Yoon H.S."/>
            <person name="Fu H.-Y."/>
        </authorList>
    </citation>
    <scope>NUCLEOTIDE SEQUENCE [LARGE SCALE GENOMIC DNA]</scope>
    <source>
        <strain evidence="2 3">THAL066</strain>
    </source>
</reference>
<name>A0A7J7IL60_9RHOD</name>
<comment type="caution">
    <text evidence="2">The sequence shown here is derived from an EMBL/GenBank/DDBJ whole genome shotgun (WGS) entry which is preliminary data.</text>
</comment>
<keyword evidence="3" id="KW-1185">Reference proteome</keyword>
<dbReference type="PANTHER" id="PTHR46014">
    <property type="entry name" value="TETRATRICOPEPTIDE REPEAT PROTEIN 1"/>
    <property type="match status" value="1"/>
</dbReference>
<organism evidence="2 3">
    <name type="scientific">Cyanidiococcus yangmingshanensis</name>
    <dbReference type="NCBI Taxonomy" id="2690220"/>
    <lineage>
        <taxon>Eukaryota</taxon>
        <taxon>Rhodophyta</taxon>
        <taxon>Bangiophyceae</taxon>
        <taxon>Cyanidiales</taxon>
        <taxon>Cyanidiaceae</taxon>
        <taxon>Cyanidiococcus</taxon>
    </lineage>
</organism>
<dbReference type="Gene3D" id="1.25.40.10">
    <property type="entry name" value="Tetratricopeptide repeat domain"/>
    <property type="match status" value="1"/>
</dbReference>
<dbReference type="InterPro" id="IPR052769">
    <property type="entry name" value="TPR_domain_protein"/>
</dbReference>
<proteinExistence type="predicted"/>
<dbReference type="InterPro" id="IPR011990">
    <property type="entry name" value="TPR-like_helical_dom_sf"/>
</dbReference>
<evidence type="ECO:0000256" key="1">
    <source>
        <dbReference type="SAM" id="MobiDB-lite"/>
    </source>
</evidence>
<dbReference type="PANTHER" id="PTHR46014:SF1">
    <property type="entry name" value="TETRATRICOPEPTIDE REPEAT PROTEIN 1"/>
    <property type="match status" value="1"/>
</dbReference>